<sequence length="140" mass="14796">MSAFDPPLAPLPPLPLAGLRVLAVEDHAIGRMLLEAMLGGFGVVATLVGTGEEARRTAAVGVFDVVLIDLGLPDIPGDRLAVELAQSPGCRDAAIIAVTGRERPTQLPDVFRSWLQKPFSGRELHDHLTAAAPVHAVRRA</sequence>
<keyword evidence="7" id="KW-1185">Reference proteome</keyword>
<dbReference type="PROSITE" id="PS50110">
    <property type="entry name" value="RESPONSE_REGULATORY"/>
    <property type="match status" value="1"/>
</dbReference>
<feature type="domain" description="Response regulatory" evidence="5">
    <location>
        <begin position="20"/>
        <end position="132"/>
    </location>
</feature>
<dbReference type="Gene3D" id="3.40.50.2300">
    <property type="match status" value="1"/>
</dbReference>
<evidence type="ECO:0000259" key="5">
    <source>
        <dbReference type="PROSITE" id="PS50110"/>
    </source>
</evidence>
<protein>
    <submittedName>
        <fullName evidence="6">Response regulator</fullName>
    </submittedName>
</protein>
<feature type="modified residue" description="4-aspartylphosphate" evidence="4">
    <location>
        <position position="69"/>
    </location>
</feature>
<dbReference type="SMART" id="SM00448">
    <property type="entry name" value="REC"/>
    <property type="match status" value="1"/>
</dbReference>
<accession>A0A4Q9VLV5</accession>
<keyword evidence="2" id="KW-0805">Transcription regulation</keyword>
<dbReference type="InterPro" id="IPR050595">
    <property type="entry name" value="Bact_response_regulator"/>
</dbReference>
<dbReference type="CDD" id="cd00156">
    <property type="entry name" value="REC"/>
    <property type="match status" value="1"/>
</dbReference>
<evidence type="ECO:0000313" key="6">
    <source>
        <dbReference type="EMBL" id="TBW36252.1"/>
    </source>
</evidence>
<name>A0A4Q9VLV5_9HYPH</name>
<gene>
    <name evidence="6" type="ORF">EYW49_14185</name>
</gene>
<dbReference type="GO" id="GO:0000160">
    <property type="term" value="P:phosphorelay signal transduction system"/>
    <property type="evidence" value="ECO:0007669"/>
    <property type="project" value="InterPro"/>
</dbReference>
<dbReference type="PANTHER" id="PTHR44591">
    <property type="entry name" value="STRESS RESPONSE REGULATOR PROTEIN 1"/>
    <property type="match status" value="1"/>
</dbReference>
<dbReference type="InterPro" id="IPR001789">
    <property type="entry name" value="Sig_transdc_resp-reg_receiver"/>
</dbReference>
<evidence type="ECO:0000256" key="3">
    <source>
        <dbReference type="ARBA" id="ARBA00023163"/>
    </source>
</evidence>
<proteinExistence type="predicted"/>
<evidence type="ECO:0000256" key="1">
    <source>
        <dbReference type="ARBA" id="ARBA00022553"/>
    </source>
</evidence>
<dbReference type="Pfam" id="PF00072">
    <property type="entry name" value="Response_reg"/>
    <property type="match status" value="1"/>
</dbReference>
<dbReference type="EMBL" id="SJFN01000021">
    <property type="protein sequence ID" value="TBW36252.1"/>
    <property type="molecule type" value="Genomic_DNA"/>
</dbReference>
<reference evidence="6 7" key="1">
    <citation type="submission" date="2019-02" db="EMBL/GenBank/DDBJ databases">
        <title>Siculibacillus lacustris gen. nov., sp. nov., a new rosette-forming bacterium isolated from a freshwater crater lake (Lake St. Ana, Romania).</title>
        <authorList>
            <person name="Felfoldi T."/>
            <person name="Marton Z."/>
            <person name="Szabo A."/>
            <person name="Mentes A."/>
            <person name="Boka K."/>
            <person name="Marialigeti K."/>
            <person name="Mathe I."/>
            <person name="Koncz M."/>
            <person name="Schumann P."/>
            <person name="Toth E."/>
        </authorList>
    </citation>
    <scope>NUCLEOTIDE SEQUENCE [LARGE SCALE GENOMIC DNA]</scope>
    <source>
        <strain evidence="6 7">SA-279</strain>
    </source>
</reference>
<dbReference type="InterPro" id="IPR011006">
    <property type="entry name" value="CheY-like_superfamily"/>
</dbReference>
<dbReference type="RefSeq" id="WP_131310248.1">
    <property type="nucleotide sequence ID" value="NZ_SJFN01000021.1"/>
</dbReference>
<keyword evidence="1 4" id="KW-0597">Phosphoprotein</keyword>
<dbReference type="PANTHER" id="PTHR44591:SF3">
    <property type="entry name" value="RESPONSE REGULATORY DOMAIN-CONTAINING PROTEIN"/>
    <property type="match status" value="1"/>
</dbReference>
<organism evidence="6 7">
    <name type="scientific">Siculibacillus lacustris</name>
    <dbReference type="NCBI Taxonomy" id="1549641"/>
    <lineage>
        <taxon>Bacteria</taxon>
        <taxon>Pseudomonadati</taxon>
        <taxon>Pseudomonadota</taxon>
        <taxon>Alphaproteobacteria</taxon>
        <taxon>Hyphomicrobiales</taxon>
        <taxon>Ancalomicrobiaceae</taxon>
        <taxon>Siculibacillus</taxon>
    </lineage>
</organism>
<dbReference type="AlphaFoldDB" id="A0A4Q9VLV5"/>
<evidence type="ECO:0000256" key="2">
    <source>
        <dbReference type="ARBA" id="ARBA00023015"/>
    </source>
</evidence>
<comment type="caution">
    <text evidence="6">The sequence shown here is derived from an EMBL/GenBank/DDBJ whole genome shotgun (WGS) entry which is preliminary data.</text>
</comment>
<evidence type="ECO:0000256" key="4">
    <source>
        <dbReference type="PROSITE-ProRule" id="PRU00169"/>
    </source>
</evidence>
<dbReference type="SUPFAM" id="SSF52172">
    <property type="entry name" value="CheY-like"/>
    <property type="match status" value="1"/>
</dbReference>
<keyword evidence="3" id="KW-0804">Transcription</keyword>
<dbReference type="Proteomes" id="UP000292781">
    <property type="component" value="Unassembled WGS sequence"/>
</dbReference>
<evidence type="ECO:0000313" key="7">
    <source>
        <dbReference type="Proteomes" id="UP000292781"/>
    </source>
</evidence>
<dbReference type="OrthoDB" id="7569831at2"/>